<dbReference type="PROSITE" id="PS50216">
    <property type="entry name" value="DHHC"/>
    <property type="match status" value="1"/>
</dbReference>
<dbReference type="GO" id="GO:0016020">
    <property type="term" value="C:membrane"/>
    <property type="evidence" value="ECO:0007669"/>
    <property type="project" value="UniProtKB-SubCell"/>
</dbReference>
<accession>E0S8D6</accession>
<comment type="domain">
    <text evidence="11">The DHHC domain is required for palmitoyltransferase activity.</text>
</comment>
<dbReference type="PANTHER" id="PTHR22883:SF23">
    <property type="entry name" value="PALMITOYLTRANSFERASE ZDHHC6"/>
    <property type="match status" value="1"/>
</dbReference>
<dbReference type="GO" id="GO:0005794">
    <property type="term" value="C:Golgi apparatus"/>
    <property type="evidence" value="ECO:0007669"/>
    <property type="project" value="TreeGrafter"/>
</dbReference>
<evidence type="ECO:0000256" key="2">
    <source>
        <dbReference type="ARBA" id="ARBA00022679"/>
    </source>
</evidence>
<keyword evidence="14" id="KW-1185">Reference proteome</keyword>
<protein>
    <recommendedName>
        <fullName evidence="11">Palmitoyltransferase</fullName>
        <ecNumber evidence="11">2.3.1.225</ecNumber>
    </recommendedName>
</protein>
<evidence type="ECO:0000256" key="5">
    <source>
        <dbReference type="ARBA" id="ARBA00023136"/>
    </source>
</evidence>
<dbReference type="EMBL" id="CP001949">
    <property type="protein sequence ID" value="ADM12073.1"/>
    <property type="molecule type" value="Genomic_DNA"/>
</dbReference>
<evidence type="ECO:0000256" key="9">
    <source>
        <dbReference type="ARBA" id="ARBA00038298"/>
    </source>
</evidence>
<comment type="similarity">
    <text evidence="9">Belongs to the DHHC palmitoyltransferase family. PFA5 subfamily.</text>
</comment>
<evidence type="ECO:0000256" key="10">
    <source>
        <dbReference type="ARBA" id="ARBA00048048"/>
    </source>
</evidence>
<evidence type="ECO:0000256" key="3">
    <source>
        <dbReference type="ARBA" id="ARBA00022692"/>
    </source>
</evidence>
<comment type="subcellular location">
    <subcellularLocation>
        <location evidence="1">Membrane</location>
        <topology evidence="1">Multi-pass membrane protein</topology>
    </subcellularLocation>
</comment>
<evidence type="ECO:0000256" key="6">
    <source>
        <dbReference type="ARBA" id="ARBA00023139"/>
    </source>
</evidence>
<dbReference type="EC" id="2.3.1.225" evidence="11"/>
<dbReference type="GO" id="GO:0005783">
    <property type="term" value="C:endoplasmic reticulum"/>
    <property type="evidence" value="ECO:0007669"/>
    <property type="project" value="TreeGrafter"/>
</dbReference>
<evidence type="ECO:0000256" key="7">
    <source>
        <dbReference type="ARBA" id="ARBA00023288"/>
    </source>
</evidence>
<dbReference type="HOGENOM" id="CLU_1053846_0_0_1"/>
<keyword evidence="6" id="KW-0564">Palmitate</keyword>
<evidence type="ECO:0000313" key="13">
    <source>
        <dbReference type="EMBL" id="ADM12073.1"/>
    </source>
</evidence>
<dbReference type="Pfam" id="PF01529">
    <property type="entry name" value="DHHC"/>
    <property type="match status" value="1"/>
</dbReference>
<evidence type="ECO:0000256" key="11">
    <source>
        <dbReference type="RuleBase" id="RU079119"/>
    </source>
</evidence>
<feature type="transmembrane region" description="Helical" evidence="11">
    <location>
        <begin position="197"/>
        <end position="224"/>
    </location>
</feature>
<dbReference type="Proteomes" id="UP000002313">
    <property type="component" value="Chromosome VIII"/>
</dbReference>
<dbReference type="AlphaFoldDB" id="E0S8D6"/>
<dbReference type="InterPro" id="IPR039859">
    <property type="entry name" value="PFA4/ZDH16/20/ERF2-like"/>
</dbReference>
<gene>
    <name evidence="13" type="ORF">Eint_081410</name>
</gene>
<dbReference type="GO" id="GO:0006612">
    <property type="term" value="P:protein targeting to membrane"/>
    <property type="evidence" value="ECO:0007669"/>
    <property type="project" value="TreeGrafter"/>
</dbReference>
<evidence type="ECO:0000256" key="4">
    <source>
        <dbReference type="ARBA" id="ARBA00022989"/>
    </source>
</evidence>
<reference evidence="13 14" key="1">
    <citation type="journal article" date="2010" name="Nat. Commun.">
        <title>The complete sequence of the smallest known nuclear genome from the microsporidian Encephalitozoon intestinalis.</title>
        <authorList>
            <person name="Corradi N."/>
            <person name="Pombert J.-F."/>
            <person name="Farinelli L."/>
            <person name="Didier E.S."/>
            <person name="Keeling P.J."/>
        </authorList>
    </citation>
    <scope>NUCLEOTIDE SEQUENCE [LARGE SCALE GENOMIC DNA]</scope>
    <source>
        <strain evidence="13 14">ATCC 50506</strain>
    </source>
</reference>
<feature type="transmembrane region" description="Helical" evidence="11">
    <location>
        <begin position="41"/>
        <end position="62"/>
    </location>
</feature>
<proteinExistence type="inferred from homology"/>
<evidence type="ECO:0000256" key="1">
    <source>
        <dbReference type="ARBA" id="ARBA00004141"/>
    </source>
</evidence>
<comment type="catalytic activity">
    <reaction evidence="10 11">
        <text>L-cysteinyl-[protein] + hexadecanoyl-CoA = S-hexadecanoyl-L-cysteinyl-[protein] + CoA</text>
        <dbReference type="Rhea" id="RHEA:36683"/>
        <dbReference type="Rhea" id="RHEA-COMP:10131"/>
        <dbReference type="Rhea" id="RHEA-COMP:11032"/>
        <dbReference type="ChEBI" id="CHEBI:29950"/>
        <dbReference type="ChEBI" id="CHEBI:57287"/>
        <dbReference type="ChEBI" id="CHEBI:57379"/>
        <dbReference type="ChEBI" id="CHEBI:74151"/>
        <dbReference type="EC" id="2.3.1.225"/>
    </reaction>
</comment>
<dbReference type="OrthoDB" id="9909019at2759"/>
<evidence type="ECO:0000256" key="8">
    <source>
        <dbReference type="ARBA" id="ARBA00023315"/>
    </source>
</evidence>
<dbReference type="KEGG" id="ein:Eint_081410"/>
<name>E0S8D6_ENCIT</name>
<keyword evidence="3 11" id="KW-0812">Transmembrane</keyword>
<dbReference type="PANTHER" id="PTHR22883">
    <property type="entry name" value="ZINC FINGER DHHC DOMAIN CONTAINING PROTEIN"/>
    <property type="match status" value="1"/>
</dbReference>
<dbReference type="GeneID" id="9698261"/>
<evidence type="ECO:0000313" key="14">
    <source>
        <dbReference type="Proteomes" id="UP000002313"/>
    </source>
</evidence>
<feature type="transmembrane region" description="Helical" evidence="11">
    <location>
        <begin position="17"/>
        <end position="35"/>
    </location>
</feature>
<dbReference type="GO" id="GO:0019706">
    <property type="term" value="F:protein-cysteine S-palmitoyltransferase activity"/>
    <property type="evidence" value="ECO:0007669"/>
    <property type="project" value="UniProtKB-EC"/>
</dbReference>
<dbReference type="VEuPathDB" id="MicrosporidiaDB:Eint_081410"/>
<keyword evidence="8 11" id="KW-0012">Acyltransferase</keyword>
<organism evidence="13 14">
    <name type="scientific">Encephalitozoon intestinalis (strain ATCC 50506)</name>
    <name type="common">Microsporidian parasite</name>
    <name type="synonym">Septata intestinalis</name>
    <dbReference type="NCBI Taxonomy" id="876142"/>
    <lineage>
        <taxon>Eukaryota</taxon>
        <taxon>Fungi</taxon>
        <taxon>Fungi incertae sedis</taxon>
        <taxon>Microsporidia</taxon>
        <taxon>Unikaryonidae</taxon>
        <taxon>Encephalitozoon</taxon>
    </lineage>
</organism>
<keyword evidence="4 11" id="KW-1133">Transmembrane helix</keyword>
<keyword evidence="2 11" id="KW-0808">Transferase</keyword>
<feature type="transmembrane region" description="Helical" evidence="11">
    <location>
        <begin position="160"/>
        <end position="185"/>
    </location>
</feature>
<keyword evidence="5 11" id="KW-0472">Membrane</keyword>
<dbReference type="InterPro" id="IPR001594">
    <property type="entry name" value="Palmitoyltrfase_DHHC"/>
</dbReference>
<feature type="domain" description="Palmitoyltransferase DHHC" evidence="12">
    <location>
        <begin position="109"/>
        <end position="235"/>
    </location>
</feature>
<reference evidence="13 14" key="2">
    <citation type="journal article" date="2012" name="Proc. Natl. Acad. Sci. U.S.A.">
        <title>Gain and loss of multiple functionally related, horizontally transferred genes in the reduced genomes of two microsporidian parasites.</title>
        <authorList>
            <person name="Pombert J.-F."/>
            <person name="Selman M."/>
            <person name="Burki F."/>
            <person name="Bardell F.T."/>
            <person name="Farinelli L."/>
            <person name="Solter L.F."/>
            <person name="Whitman D.W."/>
            <person name="Weiss L.M."/>
            <person name="Corradi N."/>
            <person name="Keeling P.J."/>
        </authorList>
    </citation>
    <scope>NUCLEOTIDE SEQUENCE [LARGE SCALE GENOMIC DNA]</scope>
    <source>
        <strain evidence="13 14">ATCC 50506</strain>
    </source>
</reference>
<dbReference type="RefSeq" id="XP_003073433.1">
    <property type="nucleotide sequence ID" value="XM_003073387.1"/>
</dbReference>
<sequence length="265" mass="30636">MSIKAHESCSDQLRTRFVMFLHIKMYIGTLMYCLLLVKTFYGSLCLVLLVVANSLSFLKACLNDPGRVNKKTYHKYLPDVVAFEKNISTQICTNKNGDWIRAIRINGTEYEEKYCLECNLFRIGGMSHCRECNRCILDMDHHCLWFGNCIGRNNIRHFHIYLYTLVAVILVNAALLYSLIAIYPWRNTPPGLALKTFLFLLAVLYTLFFCVIFLFTAFNIYVALNSSTSKDFIKNGLKNKRFDLKRACRNLSRIRPEMSSSQPSV</sequence>
<keyword evidence="7" id="KW-0449">Lipoprotein</keyword>
<evidence type="ECO:0000259" key="12">
    <source>
        <dbReference type="Pfam" id="PF01529"/>
    </source>
</evidence>